<reference evidence="11 12" key="1">
    <citation type="submission" date="2016-02" db="EMBL/GenBank/DDBJ databases">
        <authorList>
            <consortium name="Pathogen Informatics"/>
        </authorList>
    </citation>
    <scope>NUCLEOTIDE SEQUENCE [LARGE SCALE GENOMIC DNA]</scope>
    <source>
        <strain evidence="11 12">RC20</strain>
    </source>
</reference>
<dbReference type="InterPro" id="IPR000390">
    <property type="entry name" value="Small_drug/metabolite_transptr"/>
</dbReference>
<feature type="transmembrane region" description="Helical" evidence="10">
    <location>
        <begin position="26"/>
        <end position="45"/>
    </location>
</feature>
<dbReference type="GO" id="GO:0005886">
    <property type="term" value="C:plasma membrane"/>
    <property type="evidence" value="ECO:0007669"/>
    <property type="project" value="UniProtKB-SubCell"/>
</dbReference>
<keyword evidence="4 9" id="KW-0812">Transmembrane</keyword>
<gene>
    <name evidence="11" type="primary">sugE</name>
    <name evidence="11" type="ORF">ERS672216_00007</name>
</gene>
<evidence type="ECO:0000256" key="8">
    <source>
        <dbReference type="ARBA" id="ARBA00039168"/>
    </source>
</evidence>
<evidence type="ECO:0000256" key="1">
    <source>
        <dbReference type="ARBA" id="ARBA00004651"/>
    </source>
</evidence>
<comment type="subcellular location">
    <subcellularLocation>
        <location evidence="1 9">Cell membrane</location>
        <topology evidence="1 9">Multi-pass membrane protein</topology>
    </subcellularLocation>
</comment>
<keyword evidence="6 10" id="KW-0472">Membrane</keyword>
<keyword evidence="12" id="KW-1185">Reference proteome</keyword>
<evidence type="ECO:0000256" key="4">
    <source>
        <dbReference type="ARBA" id="ARBA00022692"/>
    </source>
</evidence>
<evidence type="ECO:0000256" key="3">
    <source>
        <dbReference type="ARBA" id="ARBA00022475"/>
    </source>
</evidence>
<dbReference type="AlphaFoldDB" id="A0A128EEF4"/>
<dbReference type="Gene3D" id="1.10.3730.20">
    <property type="match status" value="1"/>
</dbReference>
<dbReference type="PANTHER" id="PTHR30561:SF0">
    <property type="entry name" value="GUANIDINIUM EXPORTER"/>
    <property type="match status" value="1"/>
</dbReference>
<dbReference type="GO" id="GO:0022857">
    <property type="term" value="F:transmembrane transporter activity"/>
    <property type="evidence" value="ECO:0007669"/>
    <property type="project" value="InterPro"/>
</dbReference>
<evidence type="ECO:0000256" key="5">
    <source>
        <dbReference type="ARBA" id="ARBA00022989"/>
    </source>
</evidence>
<dbReference type="InterPro" id="IPR045324">
    <property type="entry name" value="Small_multidrug_res"/>
</dbReference>
<organism evidence="11 12">
    <name type="scientific">Campylobacter geochelonis</name>
    <dbReference type="NCBI Taxonomy" id="1780362"/>
    <lineage>
        <taxon>Bacteria</taxon>
        <taxon>Pseudomonadati</taxon>
        <taxon>Campylobacterota</taxon>
        <taxon>Epsilonproteobacteria</taxon>
        <taxon>Campylobacterales</taxon>
        <taxon>Campylobacteraceae</taxon>
        <taxon>Campylobacter</taxon>
    </lineage>
</organism>
<sequence>MIVGGLFEAGFSASLAKAGQSDGLKFWLYIGAFLLSVGLSMFLLYKAMSGDNAIAVGTAYTVWAGIGAALSVVCGIVFFGDAVSFWRIFFLTTLILSIIGLKIVS</sequence>
<protein>
    <recommendedName>
        <fullName evidence="8">Guanidinium exporter</fullName>
    </recommendedName>
</protein>
<dbReference type="SUPFAM" id="SSF103481">
    <property type="entry name" value="Multidrug resistance efflux transporter EmrE"/>
    <property type="match status" value="1"/>
</dbReference>
<proteinExistence type="inferred from homology"/>
<dbReference type="Pfam" id="PF00893">
    <property type="entry name" value="Multi_Drug_Res"/>
    <property type="match status" value="1"/>
</dbReference>
<feature type="transmembrane region" description="Helical" evidence="10">
    <location>
        <begin position="85"/>
        <end position="104"/>
    </location>
</feature>
<keyword evidence="2" id="KW-0813">Transport</keyword>
<name>A0A128EEF4_9BACT</name>
<comment type="similarity">
    <text evidence="7">Belongs to the drug/metabolite transporter (DMT) superfamily. Small multidrug resistance (SMR) (TC 2.A.7.1) family. Gdx/SugE subfamily.</text>
</comment>
<dbReference type="InterPro" id="IPR037185">
    <property type="entry name" value="EmrE-like"/>
</dbReference>
<feature type="transmembrane region" description="Helical" evidence="10">
    <location>
        <begin position="57"/>
        <end position="79"/>
    </location>
</feature>
<evidence type="ECO:0000313" key="11">
    <source>
        <dbReference type="EMBL" id="CZE45739.1"/>
    </source>
</evidence>
<keyword evidence="5 10" id="KW-1133">Transmembrane helix</keyword>
<evidence type="ECO:0000256" key="2">
    <source>
        <dbReference type="ARBA" id="ARBA00022448"/>
    </source>
</evidence>
<dbReference type="PANTHER" id="PTHR30561">
    <property type="entry name" value="SMR FAMILY PROTON-DEPENDENT DRUG EFFLUX TRANSPORTER SUGE"/>
    <property type="match status" value="1"/>
</dbReference>
<evidence type="ECO:0000256" key="6">
    <source>
        <dbReference type="ARBA" id="ARBA00023136"/>
    </source>
</evidence>
<accession>A0A128EEF4</accession>
<evidence type="ECO:0000256" key="9">
    <source>
        <dbReference type="RuleBase" id="RU003942"/>
    </source>
</evidence>
<evidence type="ECO:0000256" key="10">
    <source>
        <dbReference type="SAM" id="Phobius"/>
    </source>
</evidence>
<dbReference type="EMBL" id="FIZP01000001">
    <property type="protein sequence ID" value="CZE45739.1"/>
    <property type="molecule type" value="Genomic_DNA"/>
</dbReference>
<evidence type="ECO:0000256" key="7">
    <source>
        <dbReference type="ARBA" id="ARBA00038151"/>
    </source>
</evidence>
<dbReference type="Proteomes" id="UP000069632">
    <property type="component" value="Unassembled WGS sequence"/>
</dbReference>
<evidence type="ECO:0000313" key="12">
    <source>
        <dbReference type="Proteomes" id="UP000069632"/>
    </source>
</evidence>
<keyword evidence="3" id="KW-1003">Cell membrane</keyword>